<dbReference type="AlphaFoldDB" id="A0AAV4EH62"/>
<sequence>MFMKAWQPMKDNLSCKRSSAYRLKGQRHAGIVTSVDKSLEFKNKARQAPANYVCAPSWASSTAVHHQIRSTPPVVLSNAICLVSFTASSPYTYMAISMVNAESRFDTSPLDATPRGMFLDPKRTLVSVTLG</sequence>
<evidence type="ECO:0000313" key="2">
    <source>
        <dbReference type="Proteomes" id="UP000762676"/>
    </source>
</evidence>
<gene>
    <name evidence="1" type="ORF">ElyMa_001800400</name>
</gene>
<reference evidence="1 2" key="1">
    <citation type="journal article" date="2021" name="Elife">
        <title>Chloroplast acquisition without the gene transfer in kleptoplastic sea slugs, Plakobranchus ocellatus.</title>
        <authorList>
            <person name="Maeda T."/>
            <person name="Takahashi S."/>
            <person name="Yoshida T."/>
            <person name="Shimamura S."/>
            <person name="Takaki Y."/>
            <person name="Nagai Y."/>
            <person name="Toyoda A."/>
            <person name="Suzuki Y."/>
            <person name="Arimoto A."/>
            <person name="Ishii H."/>
            <person name="Satoh N."/>
            <person name="Nishiyama T."/>
            <person name="Hasebe M."/>
            <person name="Maruyama T."/>
            <person name="Minagawa J."/>
            <person name="Obokata J."/>
            <person name="Shigenobu S."/>
        </authorList>
    </citation>
    <scope>NUCLEOTIDE SEQUENCE [LARGE SCALE GENOMIC DNA]</scope>
</reference>
<organism evidence="1 2">
    <name type="scientific">Elysia marginata</name>
    <dbReference type="NCBI Taxonomy" id="1093978"/>
    <lineage>
        <taxon>Eukaryota</taxon>
        <taxon>Metazoa</taxon>
        <taxon>Spiralia</taxon>
        <taxon>Lophotrochozoa</taxon>
        <taxon>Mollusca</taxon>
        <taxon>Gastropoda</taxon>
        <taxon>Heterobranchia</taxon>
        <taxon>Euthyneura</taxon>
        <taxon>Panpulmonata</taxon>
        <taxon>Sacoglossa</taxon>
        <taxon>Placobranchoidea</taxon>
        <taxon>Plakobranchidae</taxon>
        <taxon>Elysia</taxon>
    </lineage>
</organism>
<proteinExistence type="predicted"/>
<keyword evidence="2" id="KW-1185">Reference proteome</keyword>
<protein>
    <submittedName>
        <fullName evidence="1">Uncharacterized protein</fullName>
    </submittedName>
</protein>
<dbReference type="Proteomes" id="UP000762676">
    <property type="component" value="Unassembled WGS sequence"/>
</dbReference>
<evidence type="ECO:0000313" key="1">
    <source>
        <dbReference type="EMBL" id="GFR59646.1"/>
    </source>
</evidence>
<name>A0AAV4EH62_9GAST</name>
<comment type="caution">
    <text evidence="1">The sequence shown here is derived from an EMBL/GenBank/DDBJ whole genome shotgun (WGS) entry which is preliminary data.</text>
</comment>
<dbReference type="EMBL" id="BMAT01003645">
    <property type="protein sequence ID" value="GFR59646.1"/>
    <property type="molecule type" value="Genomic_DNA"/>
</dbReference>
<accession>A0AAV4EH62</accession>